<dbReference type="OrthoDB" id="1938039at2759"/>
<feature type="compositionally biased region" description="Low complexity" evidence="2">
    <location>
        <begin position="46"/>
        <end position="56"/>
    </location>
</feature>
<dbReference type="GeneID" id="40306522"/>
<dbReference type="VEuPathDB" id="ToxoDB:BESB_014610"/>
<name>A0A2A9M2Y5_BESBE</name>
<keyword evidence="4" id="KW-1185">Reference proteome</keyword>
<protein>
    <submittedName>
        <fullName evidence="3">Uncharacterized protein</fullName>
    </submittedName>
</protein>
<sequence length="160" mass="16720">MPPPAMDLPARSSRASPTPAPSSRPFAPPARAREDTLSARKGSGRGESSPPSSQSGAREAGGCPSQLALPEAAEMAGADAAACACSSAALAELRDQNARLSALNSVLLANISSLYKTAKEEVKRRDDMLAEKDAAIAQLRQELRTLKEGPPLTQRAGQWK</sequence>
<evidence type="ECO:0000313" key="4">
    <source>
        <dbReference type="Proteomes" id="UP000224006"/>
    </source>
</evidence>
<evidence type="ECO:0000313" key="3">
    <source>
        <dbReference type="EMBL" id="PFH32848.1"/>
    </source>
</evidence>
<dbReference type="KEGG" id="bbes:BESB_014610"/>
<feature type="coiled-coil region" evidence="1">
    <location>
        <begin position="90"/>
        <end position="149"/>
    </location>
</feature>
<comment type="caution">
    <text evidence="3">The sequence shown here is derived from an EMBL/GenBank/DDBJ whole genome shotgun (WGS) entry which is preliminary data.</text>
</comment>
<dbReference type="RefSeq" id="XP_029216857.1">
    <property type="nucleotide sequence ID" value="XM_029360190.1"/>
</dbReference>
<feature type="region of interest" description="Disordered" evidence="2">
    <location>
        <begin position="1"/>
        <end position="65"/>
    </location>
</feature>
<dbReference type="EMBL" id="NWUJ01000010">
    <property type="protein sequence ID" value="PFH32848.1"/>
    <property type="molecule type" value="Genomic_DNA"/>
</dbReference>
<evidence type="ECO:0000256" key="1">
    <source>
        <dbReference type="SAM" id="Coils"/>
    </source>
</evidence>
<organism evidence="3 4">
    <name type="scientific">Besnoitia besnoiti</name>
    <name type="common">Apicomplexan protozoan</name>
    <dbReference type="NCBI Taxonomy" id="94643"/>
    <lineage>
        <taxon>Eukaryota</taxon>
        <taxon>Sar</taxon>
        <taxon>Alveolata</taxon>
        <taxon>Apicomplexa</taxon>
        <taxon>Conoidasida</taxon>
        <taxon>Coccidia</taxon>
        <taxon>Eucoccidiorida</taxon>
        <taxon>Eimeriorina</taxon>
        <taxon>Sarcocystidae</taxon>
        <taxon>Besnoitia</taxon>
    </lineage>
</organism>
<keyword evidence="1" id="KW-0175">Coiled coil</keyword>
<accession>A0A2A9M2Y5</accession>
<reference evidence="3 4" key="1">
    <citation type="submission" date="2017-09" db="EMBL/GenBank/DDBJ databases">
        <title>Genome sequencing of Besnoitia besnoiti strain Bb-Ger1.</title>
        <authorList>
            <person name="Schares G."/>
            <person name="Venepally P."/>
            <person name="Lorenzi H.A."/>
        </authorList>
    </citation>
    <scope>NUCLEOTIDE SEQUENCE [LARGE SCALE GENOMIC DNA]</scope>
    <source>
        <strain evidence="3 4">Bb-Ger1</strain>
    </source>
</reference>
<dbReference type="Proteomes" id="UP000224006">
    <property type="component" value="Chromosome IX"/>
</dbReference>
<dbReference type="AlphaFoldDB" id="A0A2A9M2Y5"/>
<evidence type="ECO:0000256" key="2">
    <source>
        <dbReference type="SAM" id="MobiDB-lite"/>
    </source>
</evidence>
<feature type="compositionally biased region" description="Pro residues" evidence="2">
    <location>
        <begin position="18"/>
        <end position="28"/>
    </location>
</feature>
<gene>
    <name evidence="3" type="ORF">BESB_014610</name>
</gene>
<proteinExistence type="predicted"/>